<feature type="domain" description="YgjP-like metallopeptidase" evidence="1">
    <location>
        <begin position="19"/>
        <end position="65"/>
    </location>
</feature>
<feature type="domain" description="YgjP-like metallopeptidase" evidence="1">
    <location>
        <begin position="82"/>
        <end position="179"/>
    </location>
</feature>
<protein>
    <recommendedName>
        <fullName evidence="1">YgjP-like metallopeptidase domain-containing protein</fullName>
    </recommendedName>
</protein>
<dbReference type="PANTHER" id="PTHR30399">
    <property type="entry name" value="UNCHARACTERIZED PROTEIN YGJP"/>
    <property type="match status" value="1"/>
</dbReference>
<dbReference type="InterPro" id="IPR002725">
    <property type="entry name" value="YgjP-like_metallopeptidase"/>
</dbReference>
<sequence>MVLQNKNIDYTLRKSNRTKRVSLSVSHDGSVAVTIPYSLTENVAERFLQEKANWLFSRLEFFKQFEERIIIKKTIKDYAENKEKALSLVKSKVVYFSKLYEFEYNRISVRNQKTRWGSCSKKRNINFNYKILFLTERLADYIIVHELCHTKELNHSKNFWNLVKEILPDYKKLRKEIKQISLGLNR</sequence>
<reference evidence="2 3" key="1">
    <citation type="journal article" date="2016" name="Nat. Commun.">
        <title>Thousands of microbial genomes shed light on interconnected biogeochemical processes in an aquifer system.</title>
        <authorList>
            <person name="Anantharaman K."/>
            <person name="Brown C.T."/>
            <person name="Hug L.A."/>
            <person name="Sharon I."/>
            <person name="Castelle C.J."/>
            <person name="Probst A.J."/>
            <person name="Thomas B.C."/>
            <person name="Singh A."/>
            <person name="Wilkins M.J."/>
            <person name="Karaoz U."/>
            <person name="Brodie E.L."/>
            <person name="Williams K.H."/>
            <person name="Hubbard S.S."/>
            <person name="Banfield J.F."/>
        </authorList>
    </citation>
    <scope>NUCLEOTIDE SEQUENCE [LARGE SCALE GENOMIC DNA]</scope>
</reference>
<dbReference type="InterPro" id="IPR053136">
    <property type="entry name" value="UTP_pyrophosphatase-like"/>
</dbReference>
<dbReference type="CDD" id="cd07344">
    <property type="entry name" value="M48_yhfN_like"/>
    <property type="match status" value="1"/>
</dbReference>
<organism evidence="2 3">
    <name type="scientific">Candidatus Staskawiczbacteria bacterium RIFCSPHIGHO2_02_FULL_34_9</name>
    <dbReference type="NCBI Taxonomy" id="1802206"/>
    <lineage>
        <taxon>Bacteria</taxon>
        <taxon>Candidatus Staskawicziibacteriota</taxon>
    </lineage>
</organism>
<comment type="caution">
    <text evidence="2">The sequence shown here is derived from an EMBL/GenBank/DDBJ whole genome shotgun (WGS) entry which is preliminary data.</text>
</comment>
<dbReference type="PANTHER" id="PTHR30399:SF1">
    <property type="entry name" value="UTP PYROPHOSPHATASE"/>
    <property type="match status" value="1"/>
</dbReference>
<dbReference type="AlphaFoldDB" id="A0A1G2HZE7"/>
<gene>
    <name evidence="2" type="ORF">A3D35_03560</name>
</gene>
<accession>A0A1G2HZE7</accession>
<dbReference type="STRING" id="1802206.A3D35_03560"/>
<evidence type="ECO:0000313" key="3">
    <source>
        <dbReference type="Proteomes" id="UP000176421"/>
    </source>
</evidence>
<evidence type="ECO:0000259" key="1">
    <source>
        <dbReference type="Pfam" id="PF01863"/>
    </source>
</evidence>
<dbReference type="Proteomes" id="UP000176421">
    <property type="component" value="Unassembled WGS sequence"/>
</dbReference>
<name>A0A1G2HZE7_9BACT</name>
<proteinExistence type="predicted"/>
<dbReference type="Gene3D" id="3.30.2010.10">
    <property type="entry name" value="Metalloproteases ('zincins'), catalytic domain"/>
    <property type="match status" value="1"/>
</dbReference>
<dbReference type="EMBL" id="MHOS01000042">
    <property type="protein sequence ID" value="OGZ67188.1"/>
    <property type="molecule type" value="Genomic_DNA"/>
</dbReference>
<evidence type="ECO:0000313" key="2">
    <source>
        <dbReference type="EMBL" id="OGZ67188.1"/>
    </source>
</evidence>
<dbReference type="Pfam" id="PF01863">
    <property type="entry name" value="YgjP-like"/>
    <property type="match status" value="2"/>
</dbReference>